<dbReference type="AlphaFoldDB" id="A0A0N1EEB8"/>
<reference evidence="1 2" key="1">
    <citation type="submission" date="2014-06" db="EMBL/GenBank/DDBJ databases">
        <title>Helicobacter pullorum isolates in fresh chicken meat - phenotypic and genotypic features.</title>
        <authorList>
            <person name="Borges V."/>
            <person name="Santos A."/>
            <person name="Correia C.B."/>
            <person name="Saraiva M."/>
            <person name="Menard A."/>
            <person name="Vieira L."/>
            <person name="Sampaio D.A."/>
            <person name="Gomes J.P."/>
            <person name="Oleastro M."/>
        </authorList>
    </citation>
    <scope>NUCLEOTIDE SEQUENCE [LARGE SCALE GENOMIC DNA]</scope>
    <source>
        <strain evidence="1 2">229334/12</strain>
    </source>
</reference>
<dbReference type="PATRIC" id="fig|35818.11.peg.10"/>
<name>A0A0N1EEB8_9HELI</name>
<gene>
    <name evidence="1" type="ORF">HPU229334_00050</name>
</gene>
<dbReference type="EMBL" id="JNOC01000001">
    <property type="protein sequence ID" value="KPH56566.1"/>
    <property type="molecule type" value="Genomic_DNA"/>
</dbReference>
<evidence type="ECO:0000313" key="1">
    <source>
        <dbReference type="EMBL" id="KPH56566.1"/>
    </source>
</evidence>
<evidence type="ECO:0000313" key="2">
    <source>
        <dbReference type="Proteomes" id="UP000037997"/>
    </source>
</evidence>
<dbReference type="RefSeq" id="WP_054197445.1">
    <property type="nucleotide sequence ID" value="NZ_JNOC01000001.1"/>
</dbReference>
<accession>A0A0N1EEB8</accession>
<organism evidence="1 2">
    <name type="scientific">Helicobacter pullorum</name>
    <dbReference type="NCBI Taxonomy" id="35818"/>
    <lineage>
        <taxon>Bacteria</taxon>
        <taxon>Pseudomonadati</taxon>
        <taxon>Campylobacterota</taxon>
        <taxon>Epsilonproteobacteria</taxon>
        <taxon>Campylobacterales</taxon>
        <taxon>Helicobacteraceae</taxon>
        <taxon>Helicobacter</taxon>
    </lineage>
</organism>
<dbReference type="Proteomes" id="UP000037997">
    <property type="component" value="Unassembled WGS sequence"/>
</dbReference>
<protein>
    <submittedName>
        <fullName evidence="1">Uncharacterized protein</fullName>
    </submittedName>
</protein>
<comment type="caution">
    <text evidence="1">The sequence shown here is derived from an EMBL/GenBank/DDBJ whole genome shotgun (WGS) entry which is preliminary data.</text>
</comment>
<sequence>MNEVDVLKSIAEQLTERKNAAALNNYEVLCNNIKYVNNIFNNGINLLISLQKRLDEIYKNDEFISDEFKNNSSKYCYLKMIIPRILLNNINIIQKFEYYTKPDDRTNITIETVGKLKKDFFDYNNLVTSARQFIDSLIVDAYQFILLDPKEINFQVLTSLDSFSKYATRSILESLFNSNIRTYLEEFRKLNHKKRIKGEVSPFTKCNKKTFGEKVDYLFNCLSLTNDNNLKEEIKNLFSFSSEFTHIGYISTFFTSSNALDVIFGDDFGPYLLSTENFNELKYEILVTTIKLFAKIYLPSIKNMLEKLLEQNIFKEYQELIDTIILDITNRLNTRNNEYYFPIIKGLIGSNKTINLTCKCNNVTHWSPPHELTNAYCKKCGSRFGFLEFQDNVEYILTSEGPVKVIGSKTQNI</sequence>
<proteinExistence type="predicted"/>